<gene>
    <name evidence="7" type="ORF">GJV85_04720</name>
</gene>
<organism evidence="7 8">
    <name type="scientific">Sulfurimonas aquatica</name>
    <dbReference type="NCBI Taxonomy" id="2672570"/>
    <lineage>
        <taxon>Bacteria</taxon>
        <taxon>Pseudomonadati</taxon>
        <taxon>Campylobacterota</taxon>
        <taxon>Epsilonproteobacteria</taxon>
        <taxon>Campylobacterales</taxon>
        <taxon>Sulfurimonadaceae</taxon>
        <taxon>Sulfurimonas</taxon>
    </lineage>
</organism>
<feature type="transmembrane region" description="Helical" evidence="6">
    <location>
        <begin position="45"/>
        <end position="66"/>
    </location>
</feature>
<dbReference type="GO" id="GO:0005886">
    <property type="term" value="C:plasma membrane"/>
    <property type="evidence" value="ECO:0007669"/>
    <property type="project" value="UniProtKB-SubCell"/>
</dbReference>
<feature type="transmembrane region" description="Helical" evidence="6">
    <location>
        <begin position="339"/>
        <end position="360"/>
    </location>
</feature>
<evidence type="ECO:0000313" key="7">
    <source>
        <dbReference type="EMBL" id="QSZ41439.1"/>
    </source>
</evidence>
<dbReference type="KEGG" id="saqt:GJV85_04720"/>
<dbReference type="EMBL" id="CP046072">
    <property type="protein sequence ID" value="QSZ41439.1"/>
    <property type="molecule type" value="Genomic_DNA"/>
</dbReference>
<evidence type="ECO:0000256" key="6">
    <source>
        <dbReference type="SAM" id="Phobius"/>
    </source>
</evidence>
<dbReference type="PANTHER" id="PTHR30250">
    <property type="entry name" value="PST FAMILY PREDICTED COLANIC ACID TRANSPORTER"/>
    <property type="match status" value="1"/>
</dbReference>
<name>A0A975GCM7_9BACT</name>
<reference evidence="7" key="2">
    <citation type="submission" date="2021-04" db="EMBL/GenBank/DDBJ databases">
        <title>Isolation and characterization of a novel species of the genus Sulfurimonas.</title>
        <authorList>
            <person name="Fukui M."/>
        </authorList>
    </citation>
    <scope>NUCLEOTIDE SEQUENCE</scope>
    <source>
        <strain evidence="7">H1576</strain>
    </source>
</reference>
<dbReference type="RefSeq" id="WP_207562720.1">
    <property type="nucleotide sequence ID" value="NZ_CP046072.1"/>
</dbReference>
<reference evidence="7" key="1">
    <citation type="submission" date="2019-11" db="EMBL/GenBank/DDBJ databases">
        <authorList>
            <person name="Kojima H."/>
        </authorList>
    </citation>
    <scope>NUCLEOTIDE SEQUENCE</scope>
    <source>
        <strain evidence="7">H1576</strain>
    </source>
</reference>
<proteinExistence type="predicted"/>
<evidence type="ECO:0000256" key="1">
    <source>
        <dbReference type="ARBA" id="ARBA00004651"/>
    </source>
</evidence>
<dbReference type="InterPro" id="IPR050833">
    <property type="entry name" value="Poly_Biosynth_Transport"/>
</dbReference>
<comment type="subcellular location">
    <subcellularLocation>
        <location evidence="1">Cell membrane</location>
        <topology evidence="1">Multi-pass membrane protein</topology>
    </subcellularLocation>
</comment>
<dbReference type="PANTHER" id="PTHR30250:SF28">
    <property type="entry name" value="POLYSACCHARIDE BIOSYNTHESIS PROTEIN"/>
    <property type="match status" value="1"/>
</dbReference>
<keyword evidence="4 6" id="KW-1133">Transmembrane helix</keyword>
<feature type="transmembrane region" description="Helical" evidence="6">
    <location>
        <begin position="78"/>
        <end position="100"/>
    </location>
</feature>
<evidence type="ECO:0000256" key="2">
    <source>
        <dbReference type="ARBA" id="ARBA00022475"/>
    </source>
</evidence>
<feature type="transmembrane region" description="Helical" evidence="6">
    <location>
        <begin position="162"/>
        <end position="184"/>
    </location>
</feature>
<feature type="transmembrane region" description="Helical" evidence="6">
    <location>
        <begin position="12"/>
        <end position="33"/>
    </location>
</feature>
<dbReference type="Proteomes" id="UP000671852">
    <property type="component" value="Chromosome"/>
</dbReference>
<keyword evidence="2" id="KW-1003">Cell membrane</keyword>
<feature type="transmembrane region" description="Helical" evidence="6">
    <location>
        <begin position="120"/>
        <end position="141"/>
    </location>
</feature>
<sequence length="420" mass="47350">MIKRLKPKSEFSRNVLTLMMGTTIAQAIPIAISPILTRIYTPDDFGVFALFLALVGIFSSIASGRYEMAIMLPKKDDDAINIFALGLLIITIITIVLFLIVCLFHTDLINILNTSSIDKWLYFIPITVFFMGFFNLLSLFSNRIGNYKEIAKAQIVKSIGSAIIQLSIGFFKSGVTGLISGQIISNILANTKLLQSLLHERNFTSKIKIFKMIVLAKKYKKFPLYQVPHAFLNTLASNIPVYMFSIFFSSMVVGIYSLSTRIVFTPLMIIAGASSKVYNQKVTELYNNGGDAYGFTLKLLASLFKKIIIPFILIILFAPDIFAFIFGEIWRDAGVYTQLLSPWIFMTFFVTTISFLTSLMSLQKKALFLEGIYFCLRVLAIMIGIYYNDVHIALIYFSIVGFCMLSYNMVWMLNALKGVK</sequence>
<accession>A0A975GCM7</accession>
<evidence type="ECO:0000313" key="8">
    <source>
        <dbReference type="Proteomes" id="UP000671852"/>
    </source>
</evidence>
<feature type="transmembrane region" description="Helical" evidence="6">
    <location>
        <begin position="307"/>
        <end position="327"/>
    </location>
</feature>
<evidence type="ECO:0000256" key="4">
    <source>
        <dbReference type="ARBA" id="ARBA00022989"/>
    </source>
</evidence>
<protein>
    <submittedName>
        <fullName evidence="7">Oligosaccharide flippase family protein</fullName>
    </submittedName>
</protein>
<evidence type="ECO:0000256" key="3">
    <source>
        <dbReference type="ARBA" id="ARBA00022692"/>
    </source>
</evidence>
<dbReference type="Pfam" id="PF13440">
    <property type="entry name" value="Polysacc_synt_3"/>
    <property type="match status" value="1"/>
</dbReference>
<keyword evidence="3 6" id="KW-0812">Transmembrane</keyword>
<feature type="transmembrane region" description="Helical" evidence="6">
    <location>
        <begin position="393"/>
        <end position="416"/>
    </location>
</feature>
<keyword evidence="8" id="KW-1185">Reference proteome</keyword>
<keyword evidence="5 6" id="KW-0472">Membrane</keyword>
<evidence type="ECO:0000256" key="5">
    <source>
        <dbReference type="ARBA" id="ARBA00023136"/>
    </source>
</evidence>
<dbReference type="AlphaFoldDB" id="A0A975GCM7"/>
<feature type="transmembrane region" description="Helical" evidence="6">
    <location>
        <begin position="239"/>
        <end position="258"/>
    </location>
</feature>
<feature type="transmembrane region" description="Helical" evidence="6">
    <location>
        <begin position="367"/>
        <end position="387"/>
    </location>
</feature>